<feature type="transmembrane region" description="Helical" evidence="1">
    <location>
        <begin position="115"/>
        <end position="134"/>
    </location>
</feature>
<accession>A0A368KJU1</accession>
<keyword evidence="1" id="KW-0812">Transmembrane</keyword>
<dbReference type="AlphaFoldDB" id="A0A368KJU1"/>
<evidence type="ECO:0000313" key="3">
    <source>
        <dbReference type="Proteomes" id="UP000252387"/>
    </source>
</evidence>
<evidence type="ECO:0000313" key="2">
    <source>
        <dbReference type="EMBL" id="RCS31245.1"/>
    </source>
</evidence>
<gene>
    <name evidence="2" type="ORF">DEO45_03115</name>
</gene>
<reference evidence="2 3" key="1">
    <citation type="submission" date="2018-05" db="EMBL/GenBank/DDBJ databases">
        <title>Draft genome sequence of Rhodanobacter denitrificans Yn1 isolated from gold copper mine.</title>
        <authorList>
            <person name="Yang N."/>
            <person name="Mazhar H.S."/>
            <person name="Rensing C."/>
        </authorList>
    </citation>
    <scope>NUCLEOTIDE SEQUENCE [LARGE SCALE GENOMIC DNA]</scope>
    <source>
        <strain evidence="2 3">Yn1</strain>
    </source>
</reference>
<organism evidence="2 3">
    <name type="scientific">Rhodanobacter denitrificans</name>
    <dbReference type="NCBI Taxonomy" id="666685"/>
    <lineage>
        <taxon>Bacteria</taxon>
        <taxon>Pseudomonadati</taxon>
        <taxon>Pseudomonadota</taxon>
        <taxon>Gammaproteobacteria</taxon>
        <taxon>Lysobacterales</taxon>
        <taxon>Rhodanobacteraceae</taxon>
        <taxon>Rhodanobacter</taxon>
    </lineage>
</organism>
<proteinExistence type="predicted"/>
<comment type="caution">
    <text evidence="2">The sequence shown here is derived from an EMBL/GenBank/DDBJ whole genome shotgun (WGS) entry which is preliminary data.</text>
</comment>
<sequence length="294" mass="32020">MEARLKGLTPKAESVELMVERIEQAYNAADQLPTDLEALAEARQTIADLARDATKDQARVAGIRENADEIDEKLKKSSDDALDVLRRCETAYSAATSVGLAAAFNERSVSLAKSMWIWVVGLIGALAAGSFFGAGQLHRLSELLKIPNASTSVVVLNMLLSLLSVGAPIWFSWLATKQIGQRFRLAEDYAFKASISRAYEGFRREAARVDKDLEARLLASALTRLDELPIRLVETDSHGSPWHELASSNVVQQAIKVVPGFASQVHDLAIKAVNTIAEKRLRPSAPQVAANEAE</sequence>
<dbReference type="OrthoDB" id="7473745at2"/>
<evidence type="ECO:0000256" key="1">
    <source>
        <dbReference type="SAM" id="Phobius"/>
    </source>
</evidence>
<keyword evidence="1" id="KW-1133">Transmembrane helix</keyword>
<protein>
    <submittedName>
        <fullName evidence="2">Uncharacterized protein</fullName>
    </submittedName>
</protein>
<keyword evidence="1" id="KW-0472">Membrane</keyword>
<keyword evidence="3" id="KW-1185">Reference proteome</keyword>
<dbReference type="Proteomes" id="UP000252387">
    <property type="component" value="Unassembled WGS sequence"/>
</dbReference>
<dbReference type="EMBL" id="QFWQ01000003">
    <property type="protein sequence ID" value="RCS31245.1"/>
    <property type="molecule type" value="Genomic_DNA"/>
</dbReference>
<feature type="transmembrane region" description="Helical" evidence="1">
    <location>
        <begin position="154"/>
        <end position="175"/>
    </location>
</feature>
<name>A0A368KJU1_9GAMM</name>